<proteinExistence type="predicted"/>
<dbReference type="RefSeq" id="WP_002828472.1">
    <property type="nucleotide sequence ID" value="NZ_CP014332.1"/>
</dbReference>
<dbReference type="EMBL" id="CP014332">
    <property type="protein sequence ID" value="APS42206.1"/>
    <property type="molecule type" value="Genomic_DNA"/>
</dbReference>
<dbReference type="STRING" id="1631871.FOL01_1347"/>
<dbReference type="Proteomes" id="UP000185473">
    <property type="component" value="Chromosome"/>
</dbReference>
<gene>
    <name evidence="1" type="ORF">FOL01_1347</name>
</gene>
<keyword evidence="2" id="KW-1185">Reference proteome</keyword>
<sequence length="64" mass="7469">MAKPVPKFEIKDKILVTADEAAGLLSVSRSYFDEKVRYDKEFTAMNIERMPNRYSLKRLKEWGG</sequence>
<reference evidence="1 2" key="1">
    <citation type="submission" date="2016-02" db="EMBL/GenBank/DDBJ databases">
        <title>Complete Genome Sequence of Weissella jogaejeotgali FOL01.</title>
        <authorList>
            <person name="Lee J.-H."/>
            <person name="Ku H.-J."/>
        </authorList>
    </citation>
    <scope>NUCLEOTIDE SEQUENCE [LARGE SCALE GENOMIC DNA]</scope>
    <source>
        <strain evidence="1 2">FOL01</strain>
    </source>
</reference>
<evidence type="ECO:0000313" key="2">
    <source>
        <dbReference type="Proteomes" id="UP000185473"/>
    </source>
</evidence>
<evidence type="ECO:0000313" key="1">
    <source>
        <dbReference type="EMBL" id="APS42206.1"/>
    </source>
</evidence>
<dbReference type="KEGG" id="wjo:FOL01_1347"/>
<accession>A0A1L6RCF1</accession>
<dbReference type="AlphaFoldDB" id="A0A1L6RCF1"/>
<dbReference type="OrthoDB" id="2146754at2"/>
<protein>
    <submittedName>
        <fullName evidence="1">Uncharacterized protein</fullName>
    </submittedName>
</protein>
<organism evidence="1 2">
    <name type="scientific">Weissella jogaejeotgali</name>
    <dbReference type="NCBI Taxonomy" id="1631871"/>
    <lineage>
        <taxon>Bacteria</taxon>
        <taxon>Bacillati</taxon>
        <taxon>Bacillota</taxon>
        <taxon>Bacilli</taxon>
        <taxon>Lactobacillales</taxon>
        <taxon>Lactobacillaceae</taxon>
        <taxon>Weissella</taxon>
    </lineage>
</organism>
<name>A0A1L6RCF1_9LACO</name>